<dbReference type="EMBL" id="SRPW01001908">
    <property type="protein sequence ID" value="KAG5997897.1"/>
    <property type="molecule type" value="Genomic_DNA"/>
</dbReference>
<sequence length="255" mass="27843">MNVGPPPGSHQPTLLPPRTPSELLQDMLSYAPNALRPTTVIIGWPKEQFLAALAQDVRQQQQQQHSSPPNQAHGQHPLLRNPSLAQIASARHVNMVFAPTVTHLRAYMATWTAPPQPAAEKRRHGPDGGAVQPPLLMVYGLLDLHKHDGTEWSAQGLSISTAMLVEGAWRSGFRAVMLEPRRRGRQKDDEGEGQGEGQGEGEVGMDELAALLSEKAPVLSGTRRPEDAHAPWTGPAVRVAHVLGDWFTLRRSLTL</sequence>
<evidence type="ECO:0000256" key="1">
    <source>
        <dbReference type="SAM" id="MobiDB-lite"/>
    </source>
</evidence>
<protein>
    <submittedName>
        <fullName evidence="2">Uncharacterized protein</fullName>
    </submittedName>
</protein>
<keyword evidence="3" id="KW-1185">Reference proteome</keyword>
<reference evidence="2" key="1">
    <citation type="journal article" date="2020" name="bioRxiv">
        <title>Whole genome comparisons of ergot fungi reveals the divergence and evolution of species within the genus Claviceps are the result of varying mechanisms driving genome evolution and host range expansion.</title>
        <authorList>
            <person name="Wyka S.A."/>
            <person name="Mondo S.J."/>
            <person name="Liu M."/>
            <person name="Dettman J."/>
            <person name="Nalam V."/>
            <person name="Broders K.D."/>
        </authorList>
    </citation>
    <scope>NUCLEOTIDE SEQUENCE</scope>
    <source>
        <strain evidence="2">CCC 602</strain>
    </source>
</reference>
<feature type="region of interest" description="Disordered" evidence="1">
    <location>
        <begin position="56"/>
        <end position="77"/>
    </location>
</feature>
<accession>A0A9P7N661</accession>
<proteinExistence type="predicted"/>
<dbReference type="AlphaFoldDB" id="A0A9P7N661"/>
<comment type="caution">
    <text evidence="2">The sequence shown here is derived from an EMBL/GenBank/DDBJ whole genome shotgun (WGS) entry which is preliminary data.</text>
</comment>
<evidence type="ECO:0000313" key="3">
    <source>
        <dbReference type="Proteomes" id="UP000748025"/>
    </source>
</evidence>
<feature type="region of interest" description="Disordered" evidence="1">
    <location>
        <begin position="180"/>
        <end position="201"/>
    </location>
</feature>
<dbReference type="OrthoDB" id="5391496at2759"/>
<dbReference type="Proteomes" id="UP000748025">
    <property type="component" value="Unassembled WGS sequence"/>
</dbReference>
<name>A0A9P7N661_9HYPO</name>
<gene>
    <name evidence="2" type="ORF">E4U43_002554</name>
</gene>
<organism evidence="2 3">
    <name type="scientific">Claviceps pusilla</name>
    <dbReference type="NCBI Taxonomy" id="123648"/>
    <lineage>
        <taxon>Eukaryota</taxon>
        <taxon>Fungi</taxon>
        <taxon>Dikarya</taxon>
        <taxon>Ascomycota</taxon>
        <taxon>Pezizomycotina</taxon>
        <taxon>Sordariomycetes</taxon>
        <taxon>Hypocreomycetidae</taxon>
        <taxon>Hypocreales</taxon>
        <taxon>Clavicipitaceae</taxon>
        <taxon>Claviceps</taxon>
    </lineage>
</organism>
<evidence type="ECO:0000313" key="2">
    <source>
        <dbReference type="EMBL" id="KAG5997897.1"/>
    </source>
</evidence>